<sequence>MAAPATAAAVGFVEPNGKESKSASLPLVVREVASAAREDDDEEMRRLLFERFMESYGPGTQCLREATKVHTQPCVLYTMRISVKKARVSWSHRSSRRFLPERRGTTFPIPICRVVAPDHQVEQVLDRSGAPGEPARPGIVSGIFEGAYYAIEHYREKRVIQKEGSPVLLREVAVIRGVPRGRGITVTSHVKLLVVRLHDILFLLPGPSAAVDLCFSDHSFSIPSGWKEERLYSEDGFHFVDIAAPVENLVRKLDMMRRQEDQEIQRRIHETEEERERRLLEEEAMRKQEELERREICERNEERRRRRDEERAAKPAVYADKVWDAALWEMNAGQTTKAHCYSKFKLTMNSSKQVSCKCIKQESLHEMRRRVEDGEFVLPISTPAPLSASSKAFETVGFVEGYFDLETFGQGLQRGRFMDRSGRTISSVFLVSRSTAKVLTIKVVVDKLDILLDDGMVLSYGYGFSVDIHCDDVSSYEILTANWRHHILCKNIGCEGITSFSSLLVQLKRKLDLKLSKEELGLYIMCAIDDEDENKELTRPQQPKRQESFRDKQKGELPEVELRDCNLLFQLWAV</sequence>
<dbReference type="Proteomes" id="UP001497457">
    <property type="component" value="Chromosome 33rd"/>
</dbReference>
<accession>A0ABC9DE71</accession>
<gene>
    <name evidence="3" type="ORF">URODEC1_LOCUS84271</name>
</gene>
<evidence type="ECO:0000256" key="2">
    <source>
        <dbReference type="SAM" id="MobiDB-lite"/>
    </source>
</evidence>
<evidence type="ECO:0000313" key="3">
    <source>
        <dbReference type="EMBL" id="CAL5037077.1"/>
    </source>
</evidence>
<feature type="compositionally biased region" description="Basic and acidic residues" evidence="2">
    <location>
        <begin position="544"/>
        <end position="554"/>
    </location>
</feature>
<proteinExistence type="predicted"/>
<feature type="region of interest" description="Disordered" evidence="2">
    <location>
        <begin position="535"/>
        <end position="554"/>
    </location>
</feature>
<keyword evidence="1" id="KW-0175">Coiled coil</keyword>
<evidence type="ECO:0000313" key="4">
    <source>
        <dbReference type="Proteomes" id="UP001497457"/>
    </source>
</evidence>
<reference evidence="3" key="1">
    <citation type="submission" date="2024-10" db="EMBL/GenBank/DDBJ databases">
        <authorList>
            <person name="Ryan C."/>
        </authorList>
    </citation>
    <scope>NUCLEOTIDE SEQUENCE [LARGE SCALE GENOMIC DNA]</scope>
</reference>
<keyword evidence="4" id="KW-1185">Reference proteome</keyword>
<dbReference type="AlphaFoldDB" id="A0ABC9DE71"/>
<organism evidence="3 4">
    <name type="scientific">Urochloa decumbens</name>
    <dbReference type="NCBI Taxonomy" id="240449"/>
    <lineage>
        <taxon>Eukaryota</taxon>
        <taxon>Viridiplantae</taxon>
        <taxon>Streptophyta</taxon>
        <taxon>Embryophyta</taxon>
        <taxon>Tracheophyta</taxon>
        <taxon>Spermatophyta</taxon>
        <taxon>Magnoliopsida</taxon>
        <taxon>Liliopsida</taxon>
        <taxon>Poales</taxon>
        <taxon>Poaceae</taxon>
        <taxon>PACMAD clade</taxon>
        <taxon>Panicoideae</taxon>
        <taxon>Panicodae</taxon>
        <taxon>Paniceae</taxon>
        <taxon>Melinidinae</taxon>
        <taxon>Urochloa</taxon>
    </lineage>
</organism>
<evidence type="ECO:0000256" key="1">
    <source>
        <dbReference type="SAM" id="Coils"/>
    </source>
</evidence>
<dbReference type="EMBL" id="OZ075143">
    <property type="protein sequence ID" value="CAL5037077.1"/>
    <property type="molecule type" value="Genomic_DNA"/>
</dbReference>
<protein>
    <submittedName>
        <fullName evidence="3">Uncharacterized protein</fullName>
    </submittedName>
</protein>
<feature type="coiled-coil region" evidence="1">
    <location>
        <begin position="246"/>
        <end position="290"/>
    </location>
</feature>
<name>A0ABC9DE71_9POAL</name>